<proteinExistence type="predicted"/>
<feature type="transmembrane region" description="Helical" evidence="8">
    <location>
        <begin position="126"/>
        <end position="146"/>
    </location>
</feature>
<name>A0ABZ1DXR7_9RHOB</name>
<evidence type="ECO:0000256" key="5">
    <source>
        <dbReference type="ARBA" id="ARBA00022692"/>
    </source>
</evidence>
<feature type="domain" description="Glycosyltransferase RgtA/B/C/D-like" evidence="9">
    <location>
        <begin position="56"/>
        <end position="193"/>
    </location>
</feature>
<dbReference type="EMBL" id="CP135443">
    <property type="protein sequence ID" value="WRY32787.1"/>
    <property type="molecule type" value="Genomic_DNA"/>
</dbReference>
<evidence type="ECO:0000313" key="11">
    <source>
        <dbReference type="Proteomes" id="UP001623290"/>
    </source>
</evidence>
<feature type="transmembrane region" description="Helical" evidence="8">
    <location>
        <begin position="312"/>
        <end position="329"/>
    </location>
</feature>
<comment type="subcellular location">
    <subcellularLocation>
        <location evidence="1">Cell membrane</location>
        <topology evidence="1">Multi-pass membrane protein</topology>
    </subcellularLocation>
</comment>
<evidence type="ECO:0000313" key="10">
    <source>
        <dbReference type="EMBL" id="WRY32787.1"/>
    </source>
</evidence>
<dbReference type="PANTHER" id="PTHR33908:SF11">
    <property type="entry name" value="MEMBRANE PROTEIN"/>
    <property type="match status" value="1"/>
</dbReference>
<evidence type="ECO:0000256" key="7">
    <source>
        <dbReference type="ARBA" id="ARBA00023136"/>
    </source>
</evidence>
<keyword evidence="6 8" id="KW-1133">Transmembrane helix</keyword>
<feature type="transmembrane region" description="Helical" evidence="8">
    <location>
        <begin position="12"/>
        <end position="33"/>
    </location>
</feature>
<evidence type="ECO:0000256" key="1">
    <source>
        <dbReference type="ARBA" id="ARBA00004651"/>
    </source>
</evidence>
<feature type="transmembrane region" description="Helical" evidence="8">
    <location>
        <begin position="240"/>
        <end position="266"/>
    </location>
</feature>
<feature type="transmembrane region" description="Helical" evidence="8">
    <location>
        <begin position="341"/>
        <end position="362"/>
    </location>
</feature>
<gene>
    <name evidence="10" type="ORF">RPE78_08690</name>
</gene>
<reference evidence="10 11" key="1">
    <citation type="submission" date="2023-09" db="EMBL/GenBank/DDBJ databases">
        <title>Thioclava shenzhenensis sp. nov., a multidrug resistant bacteria-antagonizing species isolated from coastal seawater.</title>
        <authorList>
            <person name="Long M."/>
        </authorList>
    </citation>
    <scope>NUCLEOTIDE SEQUENCE [LARGE SCALE GENOMIC DNA]</scope>
    <source>
        <strain evidence="10 11">FTW29</strain>
    </source>
</reference>
<evidence type="ECO:0000256" key="3">
    <source>
        <dbReference type="ARBA" id="ARBA00022676"/>
    </source>
</evidence>
<keyword evidence="7 8" id="KW-0472">Membrane</keyword>
<evidence type="ECO:0000256" key="2">
    <source>
        <dbReference type="ARBA" id="ARBA00022475"/>
    </source>
</evidence>
<keyword evidence="4 10" id="KW-0808">Transferase</keyword>
<organism evidence="10 11">
    <name type="scientific">Thioclava litoralis</name>
    <dbReference type="NCBI Taxonomy" id="3076557"/>
    <lineage>
        <taxon>Bacteria</taxon>
        <taxon>Pseudomonadati</taxon>
        <taxon>Pseudomonadota</taxon>
        <taxon>Alphaproteobacteria</taxon>
        <taxon>Rhodobacterales</taxon>
        <taxon>Paracoccaceae</taxon>
        <taxon>Thioclava</taxon>
    </lineage>
</organism>
<dbReference type="RefSeq" id="WP_406720313.1">
    <property type="nucleotide sequence ID" value="NZ_CP135443.1"/>
</dbReference>
<keyword evidence="11" id="KW-1185">Reference proteome</keyword>
<accession>A0ABZ1DXR7</accession>
<sequence length="486" mass="52020">MTRFLQNERAVYLALVLYFTLGFLVRLFCGPGLELDEAEMVLRAQDLALGYGPQFPVYNWYQSLVFDLFGLSVASIAAAKFALLALAACLAVAGLRRLTGDRAAGAVAGLSLALLPDLMWEAQRSLTHSVAVIAATTALIWAYAAVLDRGRWRDYGVLGVVFGLACLSKANIYLMIVPAILVLLVLRPARAGFRPLRIGRLVLAAGIAACIEGLPLWWMVSHPAAATASGGKFYRGDESAVLAVLGGELGAVILCLLFWAAMAIFLRRRPKGLQNARLDMVIQALFGLCGLAALLILGAALGIGITRLSPRWLLPLSICFTIAVALWAYRRAPEVAGRAMGWTALALGLVVLAGLGVTRGLMPSRLNADAPELAARVGAMADRAQAEVITGDSWLLGMVGLRDQRVRDDALQTCPHHPLRLVTVERDLGDTVPSRAALPADGVACQARLVSQQRFVLPSVARWAQKADGAPVRLSVWDYAPAVTQP</sequence>
<dbReference type="InterPro" id="IPR050297">
    <property type="entry name" value="LipidA_mod_glycosyltrf_83"/>
</dbReference>
<dbReference type="Proteomes" id="UP001623290">
    <property type="component" value="Chromosome"/>
</dbReference>
<keyword evidence="2" id="KW-1003">Cell membrane</keyword>
<feature type="transmembrane region" description="Helical" evidence="8">
    <location>
        <begin position="68"/>
        <end position="93"/>
    </location>
</feature>
<dbReference type="GO" id="GO:0016757">
    <property type="term" value="F:glycosyltransferase activity"/>
    <property type="evidence" value="ECO:0007669"/>
    <property type="project" value="UniProtKB-KW"/>
</dbReference>
<evidence type="ECO:0000256" key="6">
    <source>
        <dbReference type="ARBA" id="ARBA00022989"/>
    </source>
</evidence>
<dbReference type="PANTHER" id="PTHR33908">
    <property type="entry name" value="MANNOSYLTRANSFERASE YKCB-RELATED"/>
    <property type="match status" value="1"/>
</dbReference>
<evidence type="ECO:0000259" key="9">
    <source>
        <dbReference type="Pfam" id="PF13231"/>
    </source>
</evidence>
<feature type="transmembrane region" description="Helical" evidence="8">
    <location>
        <begin position="158"/>
        <end position="186"/>
    </location>
</feature>
<feature type="transmembrane region" description="Helical" evidence="8">
    <location>
        <begin position="278"/>
        <end position="306"/>
    </location>
</feature>
<protein>
    <submittedName>
        <fullName evidence="10">Glycosyltransferase family 39 protein</fullName>
        <ecNumber evidence="10">2.4.-.-</ecNumber>
    </submittedName>
</protein>
<dbReference type="Pfam" id="PF13231">
    <property type="entry name" value="PMT_2"/>
    <property type="match status" value="1"/>
</dbReference>
<evidence type="ECO:0000256" key="4">
    <source>
        <dbReference type="ARBA" id="ARBA00022679"/>
    </source>
</evidence>
<dbReference type="InterPro" id="IPR038731">
    <property type="entry name" value="RgtA/B/C-like"/>
</dbReference>
<keyword evidence="3 10" id="KW-0328">Glycosyltransferase</keyword>
<keyword evidence="5 8" id="KW-0812">Transmembrane</keyword>
<feature type="transmembrane region" description="Helical" evidence="8">
    <location>
        <begin position="198"/>
        <end position="220"/>
    </location>
</feature>
<dbReference type="EC" id="2.4.-.-" evidence="10"/>
<evidence type="ECO:0000256" key="8">
    <source>
        <dbReference type="SAM" id="Phobius"/>
    </source>
</evidence>